<accession>A0ABS8CX43</accession>
<evidence type="ECO:0000313" key="2">
    <source>
        <dbReference type="Proteomes" id="UP001299409"/>
    </source>
</evidence>
<sequence>MIRTKGDLKEFLKIEKELCYIYSSSWKNNLILNLTLGYDALIWKYIKYLRKSEYCLNNKKRIGYIFYERKKNKIGRYLGFSIPPNTFGKGLKIYHQGSIVVNPKVRVGEFCKIHGDVCIGNNGKNDVCPRIGNNVDIGMKACIIGDIIINDNTIIGANALVNKSFSEKNITIVGIPAIKIK</sequence>
<dbReference type="Gene3D" id="2.160.10.10">
    <property type="entry name" value="Hexapeptide repeat proteins"/>
    <property type="match status" value="1"/>
</dbReference>
<gene>
    <name evidence="1" type="ORF">LIP50_07325</name>
</gene>
<reference evidence="1 2" key="1">
    <citation type="submission" date="2021-10" db="EMBL/GenBank/DDBJ databases">
        <title>Collection of gut derived symbiotic bacterial strains cultured from healthy donors.</title>
        <authorList>
            <person name="Lin H."/>
            <person name="Littmann E."/>
            <person name="Claire K."/>
            <person name="Pamer E."/>
        </authorList>
    </citation>
    <scope>NUCLEOTIDE SEQUENCE [LARGE SCALE GENOMIC DNA]</scope>
    <source>
        <strain evidence="1 2">MSK.17.68</strain>
    </source>
</reference>
<dbReference type="RefSeq" id="WP_226924149.1">
    <property type="nucleotide sequence ID" value="NZ_BAABXU010000001.1"/>
</dbReference>
<name>A0ABS8CX43_9FIRM</name>
<dbReference type="InterPro" id="IPR011004">
    <property type="entry name" value="Trimer_LpxA-like_sf"/>
</dbReference>
<dbReference type="SUPFAM" id="SSF51161">
    <property type="entry name" value="Trimeric LpxA-like enzymes"/>
    <property type="match status" value="1"/>
</dbReference>
<dbReference type="EMBL" id="JAJBMB010000006">
    <property type="protein sequence ID" value="MCB5446006.1"/>
    <property type="molecule type" value="Genomic_DNA"/>
</dbReference>
<dbReference type="Proteomes" id="UP001299409">
    <property type="component" value="Unassembled WGS sequence"/>
</dbReference>
<proteinExistence type="predicted"/>
<dbReference type="PANTHER" id="PTHR42811">
    <property type="entry name" value="SERINE ACETYLTRANSFERASE"/>
    <property type="match status" value="1"/>
</dbReference>
<comment type="caution">
    <text evidence="1">The sequence shown here is derived from an EMBL/GenBank/DDBJ whole genome shotgun (WGS) entry which is preliminary data.</text>
</comment>
<protein>
    <submittedName>
        <fullName evidence="1">Serine acetyltransferase</fullName>
    </submittedName>
</protein>
<keyword evidence="2" id="KW-1185">Reference proteome</keyword>
<organism evidence="1 2">
    <name type="scientific">Intestinibacter bartlettii</name>
    <dbReference type="NCBI Taxonomy" id="261299"/>
    <lineage>
        <taxon>Bacteria</taxon>
        <taxon>Bacillati</taxon>
        <taxon>Bacillota</taxon>
        <taxon>Clostridia</taxon>
        <taxon>Peptostreptococcales</taxon>
        <taxon>Peptostreptococcaceae</taxon>
        <taxon>Intestinibacter</taxon>
    </lineage>
</organism>
<evidence type="ECO:0000313" key="1">
    <source>
        <dbReference type="EMBL" id="MCB5446006.1"/>
    </source>
</evidence>